<dbReference type="Gene3D" id="4.10.240.10">
    <property type="entry name" value="Zn(2)-C6 fungal-type DNA-binding domain"/>
    <property type="match status" value="1"/>
</dbReference>
<dbReference type="PROSITE" id="PS00463">
    <property type="entry name" value="ZN2_CY6_FUNGAL_1"/>
    <property type="match status" value="1"/>
</dbReference>
<dbReference type="Proteomes" id="UP000053424">
    <property type="component" value="Unassembled WGS sequence"/>
</dbReference>
<dbReference type="OrthoDB" id="39175at2759"/>
<gene>
    <name evidence="3" type="ORF">M413DRAFT_449296</name>
</gene>
<organism evidence="3 4">
    <name type="scientific">Hebeloma cylindrosporum</name>
    <dbReference type="NCBI Taxonomy" id="76867"/>
    <lineage>
        <taxon>Eukaryota</taxon>
        <taxon>Fungi</taxon>
        <taxon>Dikarya</taxon>
        <taxon>Basidiomycota</taxon>
        <taxon>Agaricomycotina</taxon>
        <taxon>Agaricomycetes</taxon>
        <taxon>Agaricomycetidae</taxon>
        <taxon>Agaricales</taxon>
        <taxon>Agaricineae</taxon>
        <taxon>Hymenogastraceae</taxon>
        <taxon>Hebeloma</taxon>
    </lineage>
</organism>
<dbReference type="GO" id="GO:0008270">
    <property type="term" value="F:zinc ion binding"/>
    <property type="evidence" value="ECO:0007669"/>
    <property type="project" value="InterPro"/>
</dbReference>
<evidence type="ECO:0000256" key="1">
    <source>
        <dbReference type="SAM" id="MobiDB-lite"/>
    </source>
</evidence>
<evidence type="ECO:0000313" key="4">
    <source>
        <dbReference type="Proteomes" id="UP000053424"/>
    </source>
</evidence>
<dbReference type="InterPro" id="IPR001138">
    <property type="entry name" value="Zn2Cys6_DnaBD"/>
</dbReference>
<dbReference type="SUPFAM" id="SSF57701">
    <property type="entry name" value="Zn2/Cys6 DNA-binding domain"/>
    <property type="match status" value="1"/>
</dbReference>
<feature type="compositionally biased region" description="Basic and acidic residues" evidence="1">
    <location>
        <begin position="130"/>
        <end position="150"/>
    </location>
</feature>
<dbReference type="Pfam" id="PF00172">
    <property type="entry name" value="Zn_clus"/>
    <property type="match status" value="1"/>
</dbReference>
<dbReference type="SMART" id="SM00066">
    <property type="entry name" value="GAL4"/>
    <property type="match status" value="1"/>
</dbReference>
<feature type="region of interest" description="Disordered" evidence="1">
    <location>
        <begin position="91"/>
        <end position="191"/>
    </location>
</feature>
<dbReference type="AlphaFoldDB" id="A0A0C3BVZ7"/>
<reference evidence="4" key="2">
    <citation type="submission" date="2015-01" db="EMBL/GenBank/DDBJ databases">
        <title>Evolutionary Origins and Diversification of the Mycorrhizal Mutualists.</title>
        <authorList>
            <consortium name="DOE Joint Genome Institute"/>
            <consortium name="Mycorrhizal Genomics Consortium"/>
            <person name="Kohler A."/>
            <person name="Kuo A."/>
            <person name="Nagy L.G."/>
            <person name="Floudas D."/>
            <person name="Copeland A."/>
            <person name="Barry K.W."/>
            <person name="Cichocki N."/>
            <person name="Veneault-Fourrey C."/>
            <person name="LaButti K."/>
            <person name="Lindquist E.A."/>
            <person name="Lipzen A."/>
            <person name="Lundell T."/>
            <person name="Morin E."/>
            <person name="Murat C."/>
            <person name="Riley R."/>
            <person name="Ohm R."/>
            <person name="Sun H."/>
            <person name="Tunlid A."/>
            <person name="Henrissat B."/>
            <person name="Grigoriev I.V."/>
            <person name="Hibbett D.S."/>
            <person name="Martin F."/>
        </authorList>
    </citation>
    <scope>NUCLEOTIDE SEQUENCE [LARGE SCALE GENOMIC DNA]</scope>
    <source>
        <strain evidence="4">h7</strain>
    </source>
</reference>
<reference evidence="3 4" key="1">
    <citation type="submission" date="2014-04" db="EMBL/GenBank/DDBJ databases">
        <authorList>
            <consortium name="DOE Joint Genome Institute"/>
            <person name="Kuo A."/>
            <person name="Gay G."/>
            <person name="Dore J."/>
            <person name="Kohler A."/>
            <person name="Nagy L.G."/>
            <person name="Floudas D."/>
            <person name="Copeland A."/>
            <person name="Barry K.W."/>
            <person name="Cichocki N."/>
            <person name="Veneault-Fourrey C."/>
            <person name="LaButti K."/>
            <person name="Lindquist E.A."/>
            <person name="Lipzen A."/>
            <person name="Lundell T."/>
            <person name="Morin E."/>
            <person name="Murat C."/>
            <person name="Sun H."/>
            <person name="Tunlid A."/>
            <person name="Henrissat B."/>
            <person name="Grigoriev I.V."/>
            <person name="Hibbett D.S."/>
            <person name="Martin F."/>
            <person name="Nordberg H.P."/>
            <person name="Cantor M.N."/>
            <person name="Hua S.X."/>
        </authorList>
    </citation>
    <scope>NUCLEOTIDE SEQUENCE [LARGE SCALE GENOMIC DNA]</scope>
    <source>
        <strain evidence="4">h7</strain>
    </source>
</reference>
<dbReference type="PROSITE" id="PS50048">
    <property type="entry name" value="ZN2_CY6_FUNGAL_2"/>
    <property type="match status" value="1"/>
</dbReference>
<keyword evidence="4" id="KW-1185">Reference proteome</keyword>
<name>A0A0C3BVZ7_HEBCY</name>
<evidence type="ECO:0000313" key="3">
    <source>
        <dbReference type="EMBL" id="KIM36239.1"/>
    </source>
</evidence>
<evidence type="ECO:0000259" key="2">
    <source>
        <dbReference type="PROSITE" id="PS50048"/>
    </source>
</evidence>
<dbReference type="InterPro" id="IPR036864">
    <property type="entry name" value="Zn2-C6_fun-type_DNA-bd_sf"/>
</dbReference>
<accession>A0A0C3BVZ7</accession>
<dbReference type="EMBL" id="KN831807">
    <property type="protein sequence ID" value="KIM36239.1"/>
    <property type="molecule type" value="Genomic_DNA"/>
</dbReference>
<feature type="domain" description="Zn(2)-C6 fungal-type" evidence="2">
    <location>
        <begin position="194"/>
        <end position="230"/>
    </location>
</feature>
<feature type="compositionally biased region" description="Basic residues" evidence="1">
    <location>
        <begin position="105"/>
        <end position="121"/>
    </location>
</feature>
<protein>
    <recommendedName>
        <fullName evidence="2">Zn(2)-C6 fungal-type domain-containing protein</fullName>
    </recommendedName>
</protein>
<dbReference type="CDD" id="cd00067">
    <property type="entry name" value="GAL4"/>
    <property type="match status" value="1"/>
</dbReference>
<dbReference type="GO" id="GO:0000981">
    <property type="term" value="F:DNA-binding transcription factor activity, RNA polymerase II-specific"/>
    <property type="evidence" value="ECO:0007669"/>
    <property type="project" value="InterPro"/>
</dbReference>
<dbReference type="HOGENOM" id="CLU_1142708_0_0_1"/>
<sequence length="243" mass="27381">MNAQDSQMQTSMGNIEAYSGPGDYVSPVEVHPTMFPLSPAPLLPHPEYLHRNQCVIPVHISPTAAHQPIPPEQHSTYSELAPHLEFMAKMQQQELSPQPIDAPTRKARQPSRLSPRARNHRQSTYPSPIERSRRLERRSGSSDILVENKSRVPRSRYASLPPSEREPNQESSDASEVCSTSSKNRKEPKRPSLACTFCRERKIACNRVEDGIDSDTPCKACALRSFNCVFVHKSSKVNERTRT</sequence>
<proteinExistence type="predicted"/>
<feature type="compositionally biased region" description="Polar residues" evidence="1">
    <location>
        <begin position="169"/>
        <end position="182"/>
    </location>
</feature>